<comment type="pathway">
    <text evidence="3">Sphingolipid metabolism.</text>
</comment>
<dbReference type="GO" id="GO:0016020">
    <property type="term" value="C:membrane"/>
    <property type="evidence" value="ECO:0007669"/>
    <property type="project" value="GOC"/>
</dbReference>
<feature type="domain" description="Aminotransferase class I/classII large" evidence="15">
    <location>
        <begin position="95"/>
        <end position="271"/>
    </location>
</feature>
<keyword evidence="8" id="KW-0746">Sphingolipid metabolism</keyword>
<protein>
    <recommendedName>
        <fullName evidence="11">Serine palmitoyltransferase 1</fullName>
        <ecNumber evidence="5">2.3.1.50</ecNumber>
    </recommendedName>
    <alternativeName>
        <fullName evidence="12">Long chain base biosynthesis protein 1</fullName>
    </alternativeName>
    <alternativeName>
        <fullName evidence="13">Serine-palmitoyl-CoA transferase 1</fullName>
    </alternativeName>
</protein>
<proteinExistence type="inferred from homology"/>
<dbReference type="InterPro" id="IPR015421">
    <property type="entry name" value="PyrdxlP-dep_Trfase_major"/>
</dbReference>
<evidence type="ECO:0000256" key="11">
    <source>
        <dbReference type="ARBA" id="ARBA00041066"/>
    </source>
</evidence>
<comment type="pathway">
    <text evidence="2">Lipid metabolism; sphingolipid metabolism.</text>
</comment>
<dbReference type="GO" id="GO:0030170">
    <property type="term" value="F:pyridoxal phosphate binding"/>
    <property type="evidence" value="ECO:0007669"/>
    <property type="project" value="InterPro"/>
</dbReference>
<evidence type="ECO:0000256" key="14">
    <source>
        <dbReference type="SAM" id="Phobius"/>
    </source>
</evidence>
<dbReference type="Gene3D" id="3.40.640.10">
    <property type="entry name" value="Type I PLP-dependent aspartate aminotransferase-like (Major domain)"/>
    <property type="match status" value="1"/>
</dbReference>
<dbReference type="GO" id="GO:0004758">
    <property type="term" value="F:serine C-palmitoyltransferase activity"/>
    <property type="evidence" value="ECO:0007669"/>
    <property type="project" value="UniProtKB-EC"/>
</dbReference>
<evidence type="ECO:0000313" key="16">
    <source>
        <dbReference type="EMBL" id="KAJ6648610.1"/>
    </source>
</evidence>
<keyword evidence="17" id="KW-1185">Reference proteome</keyword>
<evidence type="ECO:0000256" key="4">
    <source>
        <dbReference type="ARBA" id="ARBA00008392"/>
    </source>
</evidence>
<evidence type="ECO:0000256" key="6">
    <source>
        <dbReference type="ARBA" id="ARBA00022679"/>
    </source>
</evidence>
<keyword evidence="10" id="KW-0012">Acyltransferase</keyword>
<dbReference type="AlphaFoldDB" id="A0A9Q0S9S7"/>
<keyword evidence="6" id="KW-0808">Transferase</keyword>
<dbReference type="EC" id="2.3.1.50" evidence="5"/>
<name>A0A9Q0S9S7_9DIPT</name>
<accession>A0A9Q0S9S7</accession>
<dbReference type="EMBL" id="WJQU01000001">
    <property type="protein sequence ID" value="KAJ6648610.1"/>
    <property type="molecule type" value="Genomic_DNA"/>
</dbReference>
<comment type="cofactor">
    <cofactor evidence="1">
        <name>pyridoxal 5'-phosphate</name>
        <dbReference type="ChEBI" id="CHEBI:597326"/>
    </cofactor>
</comment>
<evidence type="ECO:0000313" key="17">
    <source>
        <dbReference type="Proteomes" id="UP001151699"/>
    </source>
</evidence>
<keyword evidence="14" id="KW-0812">Transmembrane</keyword>
<dbReference type="Proteomes" id="UP001151699">
    <property type="component" value="Chromosome A"/>
</dbReference>
<evidence type="ECO:0000259" key="15">
    <source>
        <dbReference type="Pfam" id="PF00155"/>
    </source>
</evidence>
<dbReference type="InterPro" id="IPR015424">
    <property type="entry name" value="PyrdxlP-dep_Trfase"/>
</dbReference>
<evidence type="ECO:0000256" key="13">
    <source>
        <dbReference type="ARBA" id="ARBA00042649"/>
    </source>
</evidence>
<keyword evidence="7" id="KW-0663">Pyridoxal phosphate</keyword>
<evidence type="ECO:0000256" key="3">
    <source>
        <dbReference type="ARBA" id="ARBA00004991"/>
    </source>
</evidence>
<keyword evidence="14" id="KW-0472">Membrane</keyword>
<evidence type="ECO:0000256" key="10">
    <source>
        <dbReference type="ARBA" id="ARBA00023315"/>
    </source>
</evidence>
<comment type="caution">
    <text evidence="16">The sequence shown here is derived from an EMBL/GenBank/DDBJ whole genome shotgun (WGS) entry which is preliminary data.</text>
</comment>
<dbReference type="Pfam" id="PF00155">
    <property type="entry name" value="Aminotran_1_2"/>
    <property type="match status" value="1"/>
</dbReference>
<evidence type="ECO:0000256" key="1">
    <source>
        <dbReference type="ARBA" id="ARBA00001933"/>
    </source>
</evidence>
<dbReference type="PANTHER" id="PTHR13693">
    <property type="entry name" value="CLASS II AMINOTRANSFERASE/8-AMINO-7-OXONONANOATE SYNTHASE"/>
    <property type="match status" value="1"/>
</dbReference>
<dbReference type="PANTHER" id="PTHR13693:SF2">
    <property type="entry name" value="SERINE PALMITOYLTRANSFERASE 1"/>
    <property type="match status" value="1"/>
</dbReference>
<evidence type="ECO:0000256" key="9">
    <source>
        <dbReference type="ARBA" id="ARBA00023098"/>
    </source>
</evidence>
<dbReference type="InterPro" id="IPR004839">
    <property type="entry name" value="Aminotransferase_I/II_large"/>
</dbReference>
<dbReference type="GO" id="GO:0005783">
    <property type="term" value="C:endoplasmic reticulum"/>
    <property type="evidence" value="ECO:0007669"/>
    <property type="project" value="TreeGrafter"/>
</dbReference>
<dbReference type="OrthoDB" id="3168162at2759"/>
<gene>
    <name evidence="16" type="primary">Sptlc1</name>
    <name evidence="16" type="ORF">Bhyg_03840</name>
</gene>
<dbReference type="GO" id="GO:0046513">
    <property type="term" value="P:ceramide biosynthetic process"/>
    <property type="evidence" value="ECO:0007669"/>
    <property type="project" value="TreeGrafter"/>
</dbReference>
<evidence type="ECO:0000256" key="8">
    <source>
        <dbReference type="ARBA" id="ARBA00022919"/>
    </source>
</evidence>
<organism evidence="16 17">
    <name type="scientific">Pseudolycoriella hygida</name>
    <dbReference type="NCBI Taxonomy" id="35572"/>
    <lineage>
        <taxon>Eukaryota</taxon>
        <taxon>Metazoa</taxon>
        <taxon>Ecdysozoa</taxon>
        <taxon>Arthropoda</taxon>
        <taxon>Hexapoda</taxon>
        <taxon>Insecta</taxon>
        <taxon>Pterygota</taxon>
        <taxon>Neoptera</taxon>
        <taxon>Endopterygota</taxon>
        <taxon>Diptera</taxon>
        <taxon>Nematocera</taxon>
        <taxon>Sciaroidea</taxon>
        <taxon>Sciaridae</taxon>
        <taxon>Pseudolycoriella</taxon>
    </lineage>
</organism>
<evidence type="ECO:0000256" key="7">
    <source>
        <dbReference type="ARBA" id="ARBA00022898"/>
    </source>
</evidence>
<evidence type="ECO:0000256" key="2">
    <source>
        <dbReference type="ARBA" id="ARBA00004760"/>
    </source>
</evidence>
<evidence type="ECO:0000256" key="12">
    <source>
        <dbReference type="ARBA" id="ARBA00041765"/>
    </source>
</evidence>
<sequence length="293" mass="33056">MISASHVFDELYNIFWKAPLYTICLEVALVISVIWLVFYRKKERNESKLTPEQKAELLEKWTPEPLIEDLPVASVPSPRVVSGRAGKRVTVDGHDCLNMATHNYLGLLEDKAIEESAIKCLRKYGVGSCGPRGFYGTSDVHLELEQRLAKFMQAESAVLYSYGFSTIASAIPAYSKQGDIVFVDECVNFAIQKGLDASRSKIVYFKHNDMNDLDRLLAEQQIADIKNPKKAGKSRRFLIAEGIYMNTGDICPLEKLVELRKKYKLRMFLDESISFGTLGKHGRGLTEHLNVDV</sequence>
<dbReference type="GO" id="GO:0046512">
    <property type="term" value="P:sphingosine biosynthetic process"/>
    <property type="evidence" value="ECO:0007669"/>
    <property type="project" value="TreeGrafter"/>
</dbReference>
<keyword evidence="14" id="KW-1133">Transmembrane helix</keyword>
<dbReference type="SUPFAM" id="SSF53383">
    <property type="entry name" value="PLP-dependent transferases"/>
    <property type="match status" value="1"/>
</dbReference>
<dbReference type="InterPro" id="IPR050087">
    <property type="entry name" value="AON_synthase_class-II"/>
</dbReference>
<feature type="transmembrane region" description="Helical" evidence="14">
    <location>
        <begin position="20"/>
        <end position="39"/>
    </location>
</feature>
<comment type="similarity">
    <text evidence="4">Belongs to the class-II pyridoxal-phosphate-dependent aminotransferase family.</text>
</comment>
<keyword evidence="9" id="KW-0443">Lipid metabolism</keyword>
<evidence type="ECO:0000256" key="5">
    <source>
        <dbReference type="ARBA" id="ARBA00013220"/>
    </source>
</evidence>
<reference evidence="16" key="1">
    <citation type="submission" date="2022-07" db="EMBL/GenBank/DDBJ databases">
        <authorList>
            <person name="Trinca V."/>
            <person name="Uliana J.V.C."/>
            <person name="Torres T.T."/>
            <person name="Ward R.J."/>
            <person name="Monesi N."/>
        </authorList>
    </citation>
    <scope>NUCLEOTIDE SEQUENCE</scope>
    <source>
        <strain evidence="16">HSMRA1968</strain>
        <tissue evidence="16">Whole embryos</tissue>
    </source>
</reference>